<dbReference type="PANTHER" id="PTHR23022:SF135">
    <property type="entry name" value="SI:DKEY-77F5.3"/>
    <property type="match status" value="1"/>
</dbReference>
<feature type="region of interest" description="Disordered" evidence="1">
    <location>
        <begin position="210"/>
        <end position="237"/>
    </location>
</feature>
<dbReference type="Pfam" id="PF13358">
    <property type="entry name" value="DDE_3"/>
    <property type="match status" value="1"/>
</dbReference>
<proteinExistence type="predicted"/>
<reference evidence="3 4" key="1">
    <citation type="journal article" date="2022" name="Allergy">
        <title>Genome assembly and annotation of Periplaneta americana reveal a comprehensive cockroach allergen profile.</title>
        <authorList>
            <person name="Wang L."/>
            <person name="Xiong Q."/>
            <person name="Saelim N."/>
            <person name="Wang L."/>
            <person name="Nong W."/>
            <person name="Wan A.T."/>
            <person name="Shi M."/>
            <person name="Liu X."/>
            <person name="Cao Q."/>
            <person name="Hui J.H.L."/>
            <person name="Sookrung N."/>
            <person name="Leung T.F."/>
            <person name="Tungtrongchitr A."/>
            <person name="Tsui S.K.W."/>
        </authorList>
    </citation>
    <scope>NUCLEOTIDE SEQUENCE [LARGE SCALE GENOMIC DNA]</scope>
    <source>
        <strain evidence="3">PWHHKU_190912</strain>
    </source>
</reference>
<feature type="domain" description="Tc1-like transposase DDE" evidence="2">
    <location>
        <begin position="33"/>
        <end position="163"/>
    </location>
</feature>
<keyword evidence="4" id="KW-1185">Reference proteome</keyword>
<dbReference type="PANTHER" id="PTHR23022">
    <property type="entry name" value="TRANSPOSABLE ELEMENT-RELATED"/>
    <property type="match status" value="1"/>
</dbReference>
<dbReference type="InterPro" id="IPR052338">
    <property type="entry name" value="Transposase_5"/>
</dbReference>
<evidence type="ECO:0000313" key="3">
    <source>
        <dbReference type="EMBL" id="KAJ4432412.1"/>
    </source>
</evidence>
<protein>
    <recommendedName>
        <fullName evidence="2">Tc1-like transposase DDE domain-containing protein</fullName>
    </recommendedName>
</protein>
<organism evidence="3 4">
    <name type="scientific">Periplaneta americana</name>
    <name type="common">American cockroach</name>
    <name type="synonym">Blatta americana</name>
    <dbReference type="NCBI Taxonomy" id="6978"/>
    <lineage>
        <taxon>Eukaryota</taxon>
        <taxon>Metazoa</taxon>
        <taxon>Ecdysozoa</taxon>
        <taxon>Arthropoda</taxon>
        <taxon>Hexapoda</taxon>
        <taxon>Insecta</taxon>
        <taxon>Pterygota</taxon>
        <taxon>Neoptera</taxon>
        <taxon>Polyneoptera</taxon>
        <taxon>Dictyoptera</taxon>
        <taxon>Blattodea</taxon>
        <taxon>Blattoidea</taxon>
        <taxon>Blattidae</taxon>
        <taxon>Blattinae</taxon>
        <taxon>Periplaneta</taxon>
    </lineage>
</organism>
<sequence>MPLRQLPLSRNHQRLRLQWARERYHWHVEWQNVVFTDESHFNLFYNDGRIRVGRYRGERNLRACIVERNSEQTPSAMVWDTIGYNMRSRHLRIQGNLNSNRYIREVLPLLQATPHAIFQKDNARLHVARIVKAFFEERRVSLLPWPARSPDMSPIEHVWDMVVVITEDVQNVHFLLEYRPHIDISFTCEHDPKLQEYCVCPQNTPQFDSEGIPNQAPETNKPMVLNGPTSRNREGSDQVSVEAKQLGHLYLSIDQKTFDPSTGEPYD</sequence>
<gene>
    <name evidence="3" type="ORF">ANN_21031</name>
</gene>
<comment type="caution">
    <text evidence="3">The sequence shown here is derived from an EMBL/GenBank/DDBJ whole genome shotgun (WGS) entry which is preliminary data.</text>
</comment>
<evidence type="ECO:0000256" key="1">
    <source>
        <dbReference type="SAM" id="MobiDB-lite"/>
    </source>
</evidence>
<dbReference type="InterPro" id="IPR036397">
    <property type="entry name" value="RNaseH_sf"/>
</dbReference>
<evidence type="ECO:0000259" key="2">
    <source>
        <dbReference type="Pfam" id="PF13358"/>
    </source>
</evidence>
<dbReference type="Gene3D" id="3.30.420.10">
    <property type="entry name" value="Ribonuclease H-like superfamily/Ribonuclease H"/>
    <property type="match status" value="1"/>
</dbReference>
<name>A0ABQ8SFI8_PERAM</name>
<dbReference type="InterPro" id="IPR038717">
    <property type="entry name" value="Tc1-like_DDE_dom"/>
</dbReference>
<dbReference type="Proteomes" id="UP001148838">
    <property type="component" value="Unassembled WGS sequence"/>
</dbReference>
<evidence type="ECO:0000313" key="4">
    <source>
        <dbReference type="Proteomes" id="UP001148838"/>
    </source>
</evidence>
<dbReference type="EMBL" id="JAJSOF020000029">
    <property type="protein sequence ID" value="KAJ4432412.1"/>
    <property type="molecule type" value="Genomic_DNA"/>
</dbReference>
<accession>A0ABQ8SFI8</accession>